<dbReference type="PROSITE" id="PS50928">
    <property type="entry name" value="ABC_TM1"/>
    <property type="match status" value="1"/>
</dbReference>
<feature type="transmembrane region" description="Helical" evidence="9">
    <location>
        <begin position="252"/>
        <end position="269"/>
    </location>
</feature>
<sequence length="328" mass="34441">MTATATPEAPAEVDLGGEARSRRADWGFRTLVTAAGLTVLAVLGLILVTTSLRAAPAFQDEGVFGFITGTRWAPNDDVFGTFPMLYGTLVTSLIAMVIAVPVSIGIALFITEVAHRRSRKYIVTVIDLLATVPSVVFGLVAVLVVVPAITPAYQWFADLVAPVPGLNAIFDESNTGRNYITASLVLAIMAIPIITSIAREVFATVPETDKQAAYALGATRWEMVKGAILPHSFGGLVGASMLGLGRAMGETIAVALVIGGSVSIAANLFEPGNTMAAIIAQQWGESSGLHQDALIAIGVELFAITVIINFLARVVVRRAEIKMKGAHS</sequence>
<evidence type="ECO:0000256" key="4">
    <source>
        <dbReference type="ARBA" id="ARBA00022475"/>
    </source>
</evidence>
<protein>
    <recommendedName>
        <fullName evidence="10">Phosphate transport system permease protein</fullName>
    </recommendedName>
</protein>
<dbReference type="InterPro" id="IPR011864">
    <property type="entry name" value="Phosphate_PstC"/>
</dbReference>
<evidence type="ECO:0000313" key="13">
    <source>
        <dbReference type="Proteomes" id="UP001144313"/>
    </source>
</evidence>
<name>A0A9W6LEL0_9ACTN</name>
<dbReference type="NCBIfam" id="TIGR02138">
    <property type="entry name" value="phosphate_pstC"/>
    <property type="match status" value="1"/>
</dbReference>
<evidence type="ECO:0000256" key="9">
    <source>
        <dbReference type="RuleBase" id="RU363032"/>
    </source>
</evidence>
<feature type="transmembrane region" description="Helical" evidence="9">
    <location>
        <begin position="84"/>
        <end position="109"/>
    </location>
</feature>
<evidence type="ECO:0000256" key="7">
    <source>
        <dbReference type="ARBA" id="ARBA00022989"/>
    </source>
</evidence>
<dbReference type="SUPFAM" id="SSF161098">
    <property type="entry name" value="MetI-like"/>
    <property type="match status" value="1"/>
</dbReference>
<dbReference type="InterPro" id="IPR051124">
    <property type="entry name" value="Phosphate_Transport_Permease"/>
</dbReference>
<evidence type="ECO:0000313" key="12">
    <source>
        <dbReference type="EMBL" id="GLI40155.1"/>
    </source>
</evidence>
<dbReference type="AlphaFoldDB" id="A0A9W6LEL0"/>
<evidence type="ECO:0000256" key="3">
    <source>
        <dbReference type="ARBA" id="ARBA00022448"/>
    </source>
</evidence>
<feature type="transmembrane region" description="Helical" evidence="9">
    <location>
        <begin position="293"/>
        <end position="316"/>
    </location>
</feature>
<keyword evidence="13" id="KW-1185">Reference proteome</keyword>
<proteinExistence type="inferred from homology"/>
<keyword evidence="7 9" id="KW-1133">Transmembrane helix</keyword>
<evidence type="ECO:0000256" key="1">
    <source>
        <dbReference type="ARBA" id="ARBA00004651"/>
    </source>
</evidence>
<dbReference type="RefSeq" id="WP_270118527.1">
    <property type="nucleotide sequence ID" value="NZ_BAAAOL010000012.1"/>
</dbReference>
<dbReference type="GO" id="GO:0005315">
    <property type="term" value="F:phosphate transmembrane transporter activity"/>
    <property type="evidence" value="ECO:0007669"/>
    <property type="project" value="InterPro"/>
</dbReference>
<keyword evidence="6 9" id="KW-0812">Transmembrane</keyword>
<dbReference type="Pfam" id="PF00528">
    <property type="entry name" value="BPD_transp_1"/>
    <property type="match status" value="1"/>
</dbReference>
<reference evidence="12" key="1">
    <citation type="submission" date="2022-12" db="EMBL/GenBank/DDBJ databases">
        <title>Reference genome sequencing for broad-spectrum identification of bacterial and archaeal isolates by mass spectrometry.</title>
        <authorList>
            <person name="Sekiguchi Y."/>
            <person name="Tourlousse D.M."/>
        </authorList>
    </citation>
    <scope>NUCLEOTIDE SEQUENCE</scope>
    <source>
        <strain evidence="12">LLR39Z86</strain>
    </source>
</reference>
<evidence type="ECO:0000256" key="8">
    <source>
        <dbReference type="ARBA" id="ARBA00023136"/>
    </source>
</evidence>
<evidence type="ECO:0000256" key="5">
    <source>
        <dbReference type="ARBA" id="ARBA00022592"/>
    </source>
</evidence>
<comment type="subcellular location">
    <subcellularLocation>
        <location evidence="1 9">Cell membrane</location>
        <topology evidence="1 9">Multi-pass membrane protein</topology>
    </subcellularLocation>
</comment>
<dbReference type="Proteomes" id="UP001144313">
    <property type="component" value="Unassembled WGS sequence"/>
</dbReference>
<evidence type="ECO:0000259" key="11">
    <source>
        <dbReference type="PROSITE" id="PS50928"/>
    </source>
</evidence>
<keyword evidence="8 9" id="KW-0472">Membrane</keyword>
<dbReference type="EMBL" id="BSDT01000001">
    <property type="protein sequence ID" value="GLI40155.1"/>
    <property type="molecule type" value="Genomic_DNA"/>
</dbReference>
<dbReference type="GO" id="GO:0006817">
    <property type="term" value="P:phosphate ion transport"/>
    <property type="evidence" value="ECO:0007669"/>
    <property type="project" value="UniProtKB-KW"/>
</dbReference>
<comment type="function">
    <text evidence="10">Part of the binding-protein-dependent transport system for phosphate; probably responsible for the translocation of the substrate across the membrane.</text>
</comment>
<keyword evidence="3 9" id="KW-0813">Transport</keyword>
<organism evidence="12 13">
    <name type="scientific">Glycomyces algeriensis</name>
    <dbReference type="NCBI Taxonomy" id="256037"/>
    <lineage>
        <taxon>Bacteria</taxon>
        <taxon>Bacillati</taxon>
        <taxon>Actinomycetota</taxon>
        <taxon>Actinomycetes</taxon>
        <taxon>Glycomycetales</taxon>
        <taxon>Glycomycetaceae</taxon>
        <taxon>Glycomyces</taxon>
    </lineage>
</organism>
<dbReference type="InterPro" id="IPR000515">
    <property type="entry name" value="MetI-like"/>
</dbReference>
<evidence type="ECO:0000256" key="2">
    <source>
        <dbReference type="ARBA" id="ARBA00007069"/>
    </source>
</evidence>
<feature type="transmembrane region" description="Helical" evidence="9">
    <location>
        <begin position="26"/>
        <end position="48"/>
    </location>
</feature>
<dbReference type="Gene3D" id="1.10.3720.10">
    <property type="entry name" value="MetI-like"/>
    <property type="match status" value="1"/>
</dbReference>
<feature type="domain" description="ABC transmembrane type-1" evidence="11">
    <location>
        <begin position="85"/>
        <end position="312"/>
    </location>
</feature>
<gene>
    <name evidence="12" type="primary">pstC</name>
    <name evidence="12" type="ORF">GALLR39Z86_00050</name>
</gene>
<keyword evidence="4 10" id="KW-1003">Cell membrane</keyword>
<comment type="similarity">
    <text evidence="2 10">Belongs to the binding-protein-dependent transport system permease family. CysTW subfamily.</text>
</comment>
<evidence type="ECO:0000256" key="10">
    <source>
        <dbReference type="RuleBase" id="RU363054"/>
    </source>
</evidence>
<feature type="transmembrane region" description="Helical" evidence="9">
    <location>
        <begin position="179"/>
        <end position="198"/>
    </location>
</feature>
<evidence type="ECO:0000256" key="6">
    <source>
        <dbReference type="ARBA" id="ARBA00022692"/>
    </source>
</evidence>
<accession>A0A9W6LEL0</accession>
<dbReference type="CDD" id="cd06261">
    <property type="entry name" value="TM_PBP2"/>
    <property type="match status" value="1"/>
</dbReference>
<dbReference type="PANTHER" id="PTHR30425:SF1">
    <property type="entry name" value="PHOSPHATE TRANSPORT SYSTEM PERMEASE PROTEIN PSTC"/>
    <property type="match status" value="1"/>
</dbReference>
<dbReference type="InterPro" id="IPR035906">
    <property type="entry name" value="MetI-like_sf"/>
</dbReference>
<dbReference type="PANTHER" id="PTHR30425">
    <property type="entry name" value="PHOSPHATE TRANSPORT SYSTEM PERMEASE PROTEIN PST"/>
    <property type="match status" value="1"/>
</dbReference>
<dbReference type="GO" id="GO:0005886">
    <property type="term" value="C:plasma membrane"/>
    <property type="evidence" value="ECO:0007669"/>
    <property type="project" value="UniProtKB-SubCell"/>
</dbReference>
<feature type="transmembrane region" description="Helical" evidence="9">
    <location>
        <begin position="121"/>
        <end position="146"/>
    </location>
</feature>
<comment type="caution">
    <text evidence="12">The sequence shown here is derived from an EMBL/GenBank/DDBJ whole genome shotgun (WGS) entry which is preliminary data.</text>
</comment>
<keyword evidence="5 10" id="KW-0592">Phosphate transport</keyword>